<comment type="caution">
    <text evidence="2">The sequence shown here is derived from an EMBL/GenBank/DDBJ whole genome shotgun (WGS) entry which is preliminary data.</text>
</comment>
<dbReference type="Proteomes" id="UP000656367">
    <property type="component" value="Unassembled WGS sequence"/>
</dbReference>
<dbReference type="Pfam" id="PF03551">
    <property type="entry name" value="PadR"/>
    <property type="match status" value="1"/>
</dbReference>
<dbReference type="InterPro" id="IPR036390">
    <property type="entry name" value="WH_DNA-bd_sf"/>
</dbReference>
<gene>
    <name evidence="2" type="ORF">GCM10009006_35120</name>
</gene>
<dbReference type="SUPFAM" id="SSF46785">
    <property type="entry name" value="Winged helix' DNA-binding domain"/>
    <property type="match status" value="1"/>
</dbReference>
<dbReference type="Gene3D" id="1.10.10.10">
    <property type="entry name" value="Winged helix-like DNA-binding domain superfamily/Winged helix DNA-binding domain"/>
    <property type="match status" value="1"/>
</dbReference>
<evidence type="ECO:0000313" key="3">
    <source>
        <dbReference type="Proteomes" id="UP000656367"/>
    </source>
</evidence>
<sequence length="114" mass="13231">MRTDKIMTPESGIWIDRMYDVNSFKRDMMVVIAGMDSPMGTELTAELQEYYSEEITVGRVYPQLDDLVAKGLIKKKAKNGRENEYQLTKRGVRELQAHRDWEDKYLAPISELSP</sequence>
<dbReference type="InterPro" id="IPR005149">
    <property type="entry name" value="Tscrpt_reg_PadR_N"/>
</dbReference>
<dbReference type="InterPro" id="IPR036388">
    <property type="entry name" value="WH-like_DNA-bd_sf"/>
</dbReference>
<dbReference type="EMBL" id="BMON01000006">
    <property type="protein sequence ID" value="GGM50942.1"/>
    <property type="molecule type" value="Genomic_DNA"/>
</dbReference>
<evidence type="ECO:0000313" key="2">
    <source>
        <dbReference type="EMBL" id="GGM50942.1"/>
    </source>
</evidence>
<organism evidence="2 3">
    <name type="scientific">Haloarcula argentinensis</name>
    <dbReference type="NCBI Taxonomy" id="43776"/>
    <lineage>
        <taxon>Archaea</taxon>
        <taxon>Methanobacteriati</taxon>
        <taxon>Methanobacteriota</taxon>
        <taxon>Stenosarchaea group</taxon>
        <taxon>Halobacteria</taxon>
        <taxon>Halobacteriales</taxon>
        <taxon>Haloarculaceae</taxon>
        <taxon>Haloarcula</taxon>
    </lineage>
</organism>
<reference evidence="2" key="1">
    <citation type="journal article" date="2014" name="Int. J. Syst. Evol. Microbiol.">
        <title>Complete genome sequence of Corynebacterium casei LMG S-19264T (=DSM 44701T), isolated from a smear-ripened cheese.</title>
        <authorList>
            <consortium name="US DOE Joint Genome Institute (JGI-PGF)"/>
            <person name="Walter F."/>
            <person name="Albersmeier A."/>
            <person name="Kalinowski J."/>
            <person name="Ruckert C."/>
        </authorList>
    </citation>
    <scope>NUCLEOTIDE SEQUENCE</scope>
    <source>
        <strain evidence="2">JCM 15759</strain>
    </source>
</reference>
<protein>
    <recommendedName>
        <fullName evidence="1">Transcription regulator PadR N-terminal domain-containing protein</fullName>
    </recommendedName>
</protein>
<name>A0A830FRH7_HALAR</name>
<reference evidence="2" key="2">
    <citation type="submission" date="2020-09" db="EMBL/GenBank/DDBJ databases">
        <authorList>
            <person name="Sun Q."/>
            <person name="Ohkuma M."/>
        </authorList>
    </citation>
    <scope>NUCLEOTIDE SEQUENCE</scope>
    <source>
        <strain evidence="2">JCM 15759</strain>
    </source>
</reference>
<accession>A0A830FRH7</accession>
<proteinExistence type="predicted"/>
<dbReference type="AlphaFoldDB" id="A0A830FRH7"/>
<feature type="domain" description="Transcription regulator PadR N-terminal" evidence="1">
    <location>
        <begin position="39"/>
        <end position="96"/>
    </location>
</feature>
<evidence type="ECO:0000259" key="1">
    <source>
        <dbReference type="Pfam" id="PF03551"/>
    </source>
</evidence>